<dbReference type="CDD" id="cd02440">
    <property type="entry name" value="AdoMet_MTases"/>
    <property type="match status" value="1"/>
</dbReference>
<dbReference type="InterPro" id="IPR023149">
    <property type="entry name" value="Trans_acon_MeTrfase_C"/>
</dbReference>
<dbReference type="PANTHER" id="PTHR43861">
    <property type="entry name" value="TRANS-ACONITATE 2-METHYLTRANSFERASE-RELATED"/>
    <property type="match status" value="1"/>
</dbReference>
<gene>
    <name evidence="2" type="ORF">PNK_0886</name>
</gene>
<dbReference type="Proteomes" id="UP000069902">
    <property type="component" value="Chromosome cPNK"/>
</dbReference>
<dbReference type="PANTHER" id="PTHR43861:SF1">
    <property type="entry name" value="TRANS-ACONITATE 2-METHYLTRANSFERASE"/>
    <property type="match status" value="1"/>
</dbReference>
<feature type="domain" description="Methyltransferase" evidence="1">
    <location>
        <begin position="52"/>
        <end position="173"/>
    </location>
</feature>
<sequence length="278" mass="31533">MFRLFVNLIVLFCTHTPCRAAEGISLVEEYKKNSNQQWEWALTSLANFPFTEQDKVLDVGCRDGRITALIANQVQSGSVVGLDISEKMIEQASNAFQEGNLKFIKGNANDIPFKEEFDKVVSFCTLQWIVEQEKALISMKESFKVGGGMLLVIPGESSSNLGTLAKKIASTEKWRGYFPHFKMERVYYSPKAYKNLLQVIGLDIQALRAEESVTIYENKEAFIAWLKPLVNFVDHLAPDLQQSFIEELADQMIQKDLFFTGSVAIPDVKIEIIARRLY</sequence>
<dbReference type="RefSeq" id="WP_051981924.1">
    <property type="nucleotide sequence ID" value="NZ_LN879502.1"/>
</dbReference>
<dbReference type="GO" id="GO:0032259">
    <property type="term" value="P:methylation"/>
    <property type="evidence" value="ECO:0007669"/>
    <property type="project" value="UniProtKB-KW"/>
</dbReference>
<evidence type="ECO:0000313" key="3">
    <source>
        <dbReference type="Proteomes" id="UP000069902"/>
    </source>
</evidence>
<evidence type="ECO:0000259" key="1">
    <source>
        <dbReference type="Pfam" id="PF13847"/>
    </source>
</evidence>
<dbReference type="Gene3D" id="1.10.150.290">
    <property type="entry name" value="S-adenosyl-L-methionine-dependent methyltransferases"/>
    <property type="match status" value="1"/>
</dbReference>
<accession>A0A0U5JDN8</accession>
<dbReference type="Pfam" id="PF13847">
    <property type="entry name" value="Methyltransf_31"/>
    <property type="match status" value="1"/>
</dbReference>
<reference evidence="3" key="1">
    <citation type="submission" date="2015-09" db="EMBL/GenBank/DDBJ databases">
        <authorList>
            <person name="Bertelli C."/>
        </authorList>
    </citation>
    <scope>NUCLEOTIDE SEQUENCE [LARGE SCALE GENOMIC DNA]</scope>
    <source>
        <strain evidence="3">KNic</strain>
    </source>
</reference>
<dbReference type="PATRIC" id="fig|389348.3.peg.972"/>
<keyword evidence="2" id="KW-0489">Methyltransferase</keyword>
<proteinExistence type="predicted"/>
<dbReference type="Gene3D" id="3.40.50.150">
    <property type="entry name" value="Vaccinia Virus protein VP39"/>
    <property type="match status" value="1"/>
</dbReference>
<dbReference type="EMBL" id="LN879502">
    <property type="protein sequence ID" value="CUI16511.1"/>
    <property type="molecule type" value="Genomic_DNA"/>
</dbReference>
<keyword evidence="2" id="KW-0808">Transferase</keyword>
<keyword evidence="3" id="KW-1185">Reference proteome</keyword>
<dbReference type="InParanoid" id="A0A0U5JDN8"/>
<organism evidence="2 3">
    <name type="scientific">Candidatus Protochlamydia naegleriophila</name>
    <dbReference type="NCBI Taxonomy" id="389348"/>
    <lineage>
        <taxon>Bacteria</taxon>
        <taxon>Pseudomonadati</taxon>
        <taxon>Chlamydiota</taxon>
        <taxon>Chlamydiia</taxon>
        <taxon>Parachlamydiales</taxon>
        <taxon>Parachlamydiaceae</taxon>
        <taxon>Candidatus Protochlamydia</taxon>
    </lineage>
</organism>
<dbReference type="AlphaFoldDB" id="A0A0U5JDN8"/>
<dbReference type="GO" id="GO:0030798">
    <property type="term" value="F:trans-aconitate 2-methyltransferase activity"/>
    <property type="evidence" value="ECO:0007669"/>
    <property type="project" value="InterPro"/>
</dbReference>
<dbReference type="InterPro" id="IPR029063">
    <property type="entry name" value="SAM-dependent_MTases_sf"/>
</dbReference>
<dbReference type="InterPro" id="IPR025714">
    <property type="entry name" value="Methyltranfer_dom"/>
</dbReference>
<evidence type="ECO:0000313" key="2">
    <source>
        <dbReference type="EMBL" id="CUI16511.1"/>
    </source>
</evidence>
<protein>
    <submittedName>
        <fullName evidence="2">Methyltransferase</fullName>
    </submittedName>
</protein>
<dbReference type="KEGG" id="pnl:PNK_0886"/>
<dbReference type="SUPFAM" id="SSF53335">
    <property type="entry name" value="S-adenosyl-L-methionine-dependent methyltransferases"/>
    <property type="match status" value="1"/>
</dbReference>
<name>A0A0U5JDN8_9BACT</name>